<keyword evidence="4" id="KW-0521">NADP</keyword>
<dbReference type="InterPro" id="IPR032837">
    <property type="entry name" value="G1PDH"/>
</dbReference>
<dbReference type="GO" id="GO:0050492">
    <property type="term" value="F:glycerol-1-phosphate dehydrogenase [NAD(P)+] activity"/>
    <property type="evidence" value="ECO:0007669"/>
    <property type="project" value="UniProtKB-EC"/>
</dbReference>
<accession>A0ABT7L357</accession>
<evidence type="ECO:0000256" key="9">
    <source>
        <dbReference type="ARBA" id="ARBA00023264"/>
    </source>
</evidence>
<protein>
    <submittedName>
        <fullName evidence="10">Sn-glycerol-1-phosphate dehydrogenase</fullName>
        <ecNumber evidence="10">1.1.1.261</ecNumber>
    </submittedName>
</protein>
<name>A0ABT7L357_9BACI</name>
<evidence type="ECO:0000256" key="2">
    <source>
        <dbReference type="ARBA" id="ARBA00022516"/>
    </source>
</evidence>
<evidence type="ECO:0000256" key="7">
    <source>
        <dbReference type="ARBA" id="ARBA00023098"/>
    </source>
</evidence>
<dbReference type="RefSeq" id="WP_285929829.1">
    <property type="nucleotide sequence ID" value="NZ_JASTZU010000003.1"/>
</dbReference>
<dbReference type="PANTHER" id="PTHR43616">
    <property type="entry name" value="GLYCEROL DEHYDROGENASE"/>
    <property type="match status" value="1"/>
</dbReference>
<proteinExistence type="predicted"/>
<gene>
    <name evidence="10" type="ORF">QQS35_00890</name>
</gene>
<keyword evidence="11" id="KW-1185">Reference proteome</keyword>
<keyword evidence="5 10" id="KW-0560">Oxidoreductase</keyword>
<evidence type="ECO:0000256" key="8">
    <source>
        <dbReference type="ARBA" id="ARBA00023209"/>
    </source>
</evidence>
<evidence type="ECO:0000313" key="10">
    <source>
        <dbReference type="EMBL" id="MDL4839031.1"/>
    </source>
</evidence>
<keyword evidence="9" id="KW-1208">Phospholipid metabolism</keyword>
<evidence type="ECO:0000256" key="1">
    <source>
        <dbReference type="ARBA" id="ARBA00022490"/>
    </source>
</evidence>
<keyword evidence="1" id="KW-0963">Cytoplasm</keyword>
<organism evidence="10 11">
    <name type="scientific">Aquibacillus rhizosphaerae</name>
    <dbReference type="NCBI Taxonomy" id="3051431"/>
    <lineage>
        <taxon>Bacteria</taxon>
        <taxon>Bacillati</taxon>
        <taxon>Bacillota</taxon>
        <taxon>Bacilli</taxon>
        <taxon>Bacillales</taxon>
        <taxon>Bacillaceae</taxon>
        <taxon>Aquibacillus</taxon>
    </lineage>
</organism>
<dbReference type="SUPFAM" id="SSF56796">
    <property type="entry name" value="Dehydroquinate synthase-like"/>
    <property type="match status" value="1"/>
</dbReference>
<dbReference type="EMBL" id="JASTZU010000003">
    <property type="protein sequence ID" value="MDL4839031.1"/>
    <property type="molecule type" value="Genomic_DNA"/>
</dbReference>
<keyword evidence="2" id="KW-0444">Lipid biosynthesis</keyword>
<dbReference type="Gene3D" id="3.40.50.1970">
    <property type="match status" value="1"/>
</dbReference>
<evidence type="ECO:0000256" key="3">
    <source>
        <dbReference type="ARBA" id="ARBA00022723"/>
    </source>
</evidence>
<dbReference type="Pfam" id="PF13685">
    <property type="entry name" value="Fe-ADH_2"/>
    <property type="match status" value="1"/>
</dbReference>
<evidence type="ECO:0000256" key="5">
    <source>
        <dbReference type="ARBA" id="ARBA00023002"/>
    </source>
</evidence>
<evidence type="ECO:0000256" key="4">
    <source>
        <dbReference type="ARBA" id="ARBA00022857"/>
    </source>
</evidence>
<dbReference type="Proteomes" id="UP001235343">
    <property type="component" value="Unassembled WGS sequence"/>
</dbReference>
<sequence>MDKLEEVYKLAKEVGAKDISLPEIIIETKAIDKIAPYLKSNQYQKIVIVADENTYKVVGKHVQQILSDDNHEVETILLTQTKHGQVIADEATLVQLLVEAPSGTDVLLAVGSGTIHDVVRFAGHKLNIPFISIPTAASVDGFASKGAPLILRGVKQTIQTASPVAIFADLNILMGAPKEMTAAGFGDILGKYTSLLDWKISDWIGGEPYNQLAADMTRRSLESCVNNVDKIAAGDEAGMKILIQSLIESGLVMLVLDFSRPASGGEHHLSHFWEMDLLKNNAEQLLHGAKVGVTTTIIAELYKDFAKQLDTSSIRKNQTIYKDKLDLHWEKIKYEIEQLPTPIFLRELLKSVGGPASPEELNVPDDLVEESLNQAYKLRDRCTGLLLINQLKTERIKYSF</sequence>
<keyword evidence="8" id="KW-0594">Phospholipid biosynthesis</keyword>
<evidence type="ECO:0000313" key="11">
    <source>
        <dbReference type="Proteomes" id="UP001235343"/>
    </source>
</evidence>
<dbReference type="Gene3D" id="1.20.1090.10">
    <property type="entry name" value="Dehydroquinate synthase-like - alpha domain"/>
    <property type="match status" value="1"/>
</dbReference>
<keyword evidence="7" id="KW-0443">Lipid metabolism</keyword>
<reference evidence="10 11" key="1">
    <citation type="submission" date="2023-06" db="EMBL/GenBank/DDBJ databases">
        <title>Aquibacillus rhizosphaerae LR5S19.</title>
        <authorList>
            <person name="Sun J.-Q."/>
        </authorList>
    </citation>
    <scope>NUCLEOTIDE SEQUENCE [LARGE SCALE GENOMIC DNA]</scope>
    <source>
        <strain evidence="10 11">LR5S19</strain>
    </source>
</reference>
<keyword evidence="6" id="KW-0520">NAD</keyword>
<keyword evidence="3" id="KW-0479">Metal-binding</keyword>
<dbReference type="EC" id="1.1.1.261" evidence="10"/>
<dbReference type="PANTHER" id="PTHR43616:SF5">
    <property type="entry name" value="GLYCEROL DEHYDROGENASE 1"/>
    <property type="match status" value="1"/>
</dbReference>
<dbReference type="InterPro" id="IPR016205">
    <property type="entry name" value="Glycerol_DH"/>
</dbReference>
<evidence type="ECO:0000256" key="6">
    <source>
        <dbReference type="ARBA" id="ARBA00023027"/>
    </source>
</evidence>
<dbReference type="CDD" id="cd08175">
    <property type="entry name" value="G1PDH"/>
    <property type="match status" value="1"/>
</dbReference>
<comment type="caution">
    <text evidence="10">The sequence shown here is derived from an EMBL/GenBank/DDBJ whole genome shotgun (WGS) entry which is preliminary data.</text>
</comment>